<name>A0A346Y6F1_9ACTN</name>
<evidence type="ECO:0000313" key="2">
    <source>
        <dbReference type="EMBL" id="AXV10048.1"/>
    </source>
</evidence>
<sequence length="106" mass="10255">MITDTAISSAAARLAVALIFSVVPGPFGFIASVAAVIYALKLIKRSLAAIGSAPAVGGLCTLAAGAAGMTAFSAVVGTGPLLLPLLATSAAWVTGRPRTAATTASV</sequence>
<reference evidence="2 3" key="1">
    <citation type="submission" date="2018-09" db="EMBL/GenBank/DDBJ databases">
        <title>Complete genome sequence of Euzebya sp. DY32-46 isolated from seawater of Pacific Ocean.</title>
        <authorList>
            <person name="Xu L."/>
            <person name="Wu Y.-H."/>
            <person name="Xu X.-W."/>
        </authorList>
    </citation>
    <scope>NUCLEOTIDE SEQUENCE [LARGE SCALE GENOMIC DNA]</scope>
    <source>
        <strain evidence="2 3">DY32-46</strain>
        <plasmid evidence="3">pedy32-46i</plasmid>
    </source>
</reference>
<keyword evidence="1" id="KW-0472">Membrane</keyword>
<accession>A0A346Y6F1</accession>
<dbReference type="EMBL" id="CP031166">
    <property type="protein sequence ID" value="AXV10048.1"/>
    <property type="molecule type" value="Genomic_DNA"/>
</dbReference>
<feature type="transmembrane region" description="Helical" evidence="1">
    <location>
        <begin position="72"/>
        <end position="93"/>
    </location>
</feature>
<dbReference type="RefSeq" id="WP_114594637.1">
    <property type="nucleotide sequence ID" value="NZ_CP031166.1"/>
</dbReference>
<dbReference type="AlphaFoldDB" id="A0A346Y6F1"/>
<keyword evidence="3" id="KW-1185">Reference proteome</keyword>
<dbReference type="Proteomes" id="UP000264006">
    <property type="component" value="Plasmid pEDY32-46I"/>
</dbReference>
<evidence type="ECO:0000256" key="1">
    <source>
        <dbReference type="SAM" id="Phobius"/>
    </source>
</evidence>
<keyword evidence="1" id="KW-0812">Transmembrane</keyword>
<geneLocation type="plasmid" evidence="3">
    <name>pedy32-46i</name>
</geneLocation>
<keyword evidence="2" id="KW-0614">Plasmid</keyword>
<feature type="transmembrane region" description="Helical" evidence="1">
    <location>
        <begin position="47"/>
        <end position="66"/>
    </location>
</feature>
<organism evidence="2 3">
    <name type="scientific">Euzebya pacifica</name>
    <dbReference type="NCBI Taxonomy" id="1608957"/>
    <lineage>
        <taxon>Bacteria</taxon>
        <taxon>Bacillati</taxon>
        <taxon>Actinomycetota</taxon>
        <taxon>Nitriliruptoria</taxon>
        <taxon>Euzebyales</taxon>
    </lineage>
</organism>
<keyword evidence="1" id="KW-1133">Transmembrane helix</keyword>
<dbReference type="KEGG" id="euz:DVS28_b0278"/>
<gene>
    <name evidence="2" type="ORF">DVS28_b0278</name>
</gene>
<proteinExistence type="predicted"/>
<feature type="transmembrane region" description="Helical" evidence="1">
    <location>
        <begin position="14"/>
        <end position="40"/>
    </location>
</feature>
<evidence type="ECO:0000313" key="3">
    <source>
        <dbReference type="Proteomes" id="UP000264006"/>
    </source>
</evidence>
<protein>
    <submittedName>
        <fullName evidence="2">Uncharacterized protein</fullName>
    </submittedName>
</protein>